<accession>A0A846N050</accession>
<organism evidence="1 2">
    <name type="scientific">Rhizomicrobium palustre</name>
    <dbReference type="NCBI Taxonomy" id="189966"/>
    <lineage>
        <taxon>Bacteria</taxon>
        <taxon>Pseudomonadati</taxon>
        <taxon>Pseudomonadota</taxon>
        <taxon>Alphaproteobacteria</taxon>
        <taxon>Micropepsales</taxon>
        <taxon>Micropepsaceae</taxon>
        <taxon>Rhizomicrobium</taxon>
    </lineage>
</organism>
<gene>
    <name evidence="1" type="ORF">FHS83_001950</name>
</gene>
<dbReference type="RefSeq" id="WP_167082790.1">
    <property type="nucleotide sequence ID" value="NZ_BAAADC010000001.1"/>
</dbReference>
<dbReference type="Proteomes" id="UP000570514">
    <property type="component" value="Unassembled WGS sequence"/>
</dbReference>
<evidence type="ECO:0000313" key="2">
    <source>
        <dbReference type="Proteomes" id="UP000570514"/>
    </source>
</evidence>
<protein>
    <submittedName>
        <fullName evidence="1">Uncharacterized protein</fullName>
    </submittedName>
</protein>
<evidence type="ECO:0000313" key="1">
    <source>
        <dbReference type="EMBL" id="NIK88632.1"/>
    </source>
</evidence>
<name>A0A846N050_9PROT</name>
<dbReference type="EMBL" id="JAASRM010000001">
    <property type="protein sequence ID" value="NIK88632.1"/>
    <property type="molecule type" value="Genomic_DNA"/>
</dbReference>
<keyword evidence="2" id="KW-1185">Reference proteome</keyword>
<reference evidence="1 2" key="1">
    <citation type="submission" date="2020-03" db="EMBL/GenBank/DDBJ databases">
        <title>Genomic Encyclopedia of Type Strains, Phase IV (KMG-IV): sequencing the most valuable type-strain genomes for metagenomic binning, comparative biology and taxonomic classification.</title>
        <authorList>
            <person name="Goeker M."/>
        </authorList>
    </citation>
    <scope>NUCLEOTIDE SEQUENCE [LARGE SCALE GENOMIC DNA]</scope>
    <source>
        <strain evidence="1 2">DSM 19867</strain>
    </source>
</reference>
<comment type="caution">
    <text evidence="1">The sequence shown here is derived from an EMBL/GenBank/DDBJ whole genome shotgun (WGS) entry which is preliminary data.</text>
</comment>
<proteinExistence type="predicted"/>
<dbReference type="AlphaFoldDB" id="A0A846N050"/>
<sequence length="206" mass="22730">MARVRQSVQDSVRETVRAFVLRNDPITRGAEFFQGDSWQVLLGDPSNALRLALLIQASLLVEANAETRTSIGIGSIESIEQTSAISTGEAFTLSGRALEEMSGADRLTGALSDNGDETFALWFPAILHLCSRLSRKWSRRQAEVMRLWLLLPMPTYEKISDNLGITVQSVGDVLSSANLPALREALELFARTNWQHIAAPRQEGYA</sequence>